<protein>
    <submittedName>
        <fullName evidence="7">Sigma-70 family RNA polymerase sigma factor</fullName>
    </submittedName>
</protein>
<dbReference type="Gene3D" id="1.10.10.10">
    <property type="entry name" value="Winged helix-like DNA-binding domain superfamily/Winged helix DNA-binding domain"/>
    <property type="match status" value="1"/>
</dbReference>
<dbReference type="PANTHER" id="PTHR43133:SF62">
    <property type="entry name" value="RNA POLYMERASE SIGMA FACTOR SIGZ"/>
    <property type="match status" value="1"/>
</dbReference>
<dbReference type="EMBL" id="SHAG01000053">
    <property type="protein sequence ID" value="RZO74969.1"/>
    <property type="molecule type" value="Genomic_DNA"/>
</dbReference>
<dbReference type="GO" id="GO:0016987">
    <property type="term" value="F:sigma factor activity"/>
    <property type="evidence" value="ECO:0007669"/>
    <property type="project" value="UniProtKB-KW"/>
</dbReference>
<evidence type="ECO:0000313" key="8">
    <source>
        <dbReference type="Proteomes" id="UP000316199"/>
    </source>
</evidence>
<accession>A0A520RXM0</accession>
<comment type="caution">
    <text evidence="7">The sequence shown here is derived from an EMBL/GenBank/DDBJ whole genome shotgun (WGS) entry which is preliminary data.</text>
</comment>
<name>A0A520RXM0_9GAMM</name>
<comment type="similarity">
    <text evidence="1">Belongs to the sigma-70 factor family. ECF subfamily.</text>
</comment>
<evidence type="ECO:0000256" key="3">
    <source>
        <dbReference type="ARBA" id="ARBA00023082"/>
    </source>
</evidence>
<dbReference type="InterPro" id="IPR013325">
    <property type="entry name" value="RNA_pol_sigma_r2"/>
</dbReference>
<keyword evidence="2" id="KW-0805">Transcription regulation</keyword>
<dbReference type="PANTHER" id="PTHR43133">
    <property type="entry name" value="RNA POLYMERASE ECF-TYPE SIGMA FACTO"/>
    <property type="match status" value="1"/>
</dbReference>
<evidence type="ECO:0000259" key="5">
    <source>
        <dbReference type="Pfam" id="PF04542"/>
    </source>
</evidence>
<feature type="domain" description="RNA polymerase sigma factor 70 region 4 type 2" evidence="6">
    <location>
        <begin position="133"/>
        <end position="178"/>
    </location>
</feature>
<dbReference type="InterPro" id="IPR013324">
    <property type="entry name" value="RNA_pol_sigma_r3/r4-like"/>
</dbReference>
<dbReference type="NCBIfam" id="TIGR02937">
    <property type="entry name" value="sigma70-ECF"/>
    <property type="match status" value="1"/>
</dbReference>
<dbReference type="Gene3D" id="1.10.1740.10">
    <property type="match status" value="1"/>
</dbReference>
<dbReference type="Proteomes" id="UP000316199">
    <property type="component" value="Unassembled WGS sequence"/>
</dbReference>
<reference evidence="7 8" key="1">
    <citation type="submission" date="2019-02" db="EMBL/GenBank/DDBJ databases">
        <title>Prokaryotic population dynamics and viral predation in marine succession experiment using metagenomics: the confinement effect.</title>
        <authorList>
            <person name="Haro-Moreno J.M."/>
            <person name="Rodriguez-Valera F."/>
            <person name="Lopez-Perez M."/>
        </authorList>
    </citation>
    <scope>NUCLEOTIDE SEQUENCE [LARGE SCALE GENOMIC DNA]</scope>
    <source>
        <strain evidence="7">MED-G157</strain>
    </source>
</reference>
<dbReference type="GO" id="GO:0006352">
    <property type="term" value="P:DNA-templated transcription initiation"/>
    <property type="evidence" value="ECO:0007669"/>
    <property type="project" value="InterPro"/>
</dbReference>
<dbReference type="InterPro" id="IPR039425">
    <property type="entry name" value="RNA_pol_sigma-70-like"/>
</dbReference>
<keyword evidence="4" id="KW-0804">Transcription</keyword>
<proteinExistence type="inferred from homology"/>
<gene>
    <name evidence="7" type="ORF">EVA68_08030</name>
</gene>
<dbReference type="Pfam" id="PF08281">
    <property type="entry name" value="Sigma70_r4_2"/>
    <property type="match status" value="1"/>
</dbReference>
<evidence type="ECO:0000259" key="6">
    <source>
        <dbReference type="Pfam" id="PF08281"/>
    </source>
</evidence>
<organism evidence="7 8">
    <name type="scientific">OM182 bacterium</name>
    <dbReference type="NCBI Taxonomy" id="2510334"/>
    <lineage>
        <taxon>Bacteria</taxon>
        <taxon>Pseudomonadati</taxon>
        <taxon>Pseudomonadota</taxon>
        <taxon>Gammaproteobacteria</taxon>
        <taxon>OMG group</taxon>
        <taxon>OM182 clade</taxon>
    </lineage>
</organism>
<dbReference type="CDD" id="cd06171">
    <property type="entry name" value="Sigma70_r4"/>
    <property type="match status" value="1"/>
</dbReference>
<evidence type="ECO:0000256" key="1">
    <source>
        <dbReference type="ARBA" id="ARBA00010641"/>
    </source>
</evidence>
<dbReference type="InterPro" id="IPR013249">
    <property type="entry name" value="RNA_pol_sigma70_r4_t2"/>
</dbReference>
<evidence type="ECO:0000256" key="2">
    <source>
        <dbReference type="ARBA" id="ARBA00023015"/>
    </source>
</evidence>
<dbReference type="InterPro" id="IPR007627">
    <property type="entry name" value="RNA_pol_sigma70_r2"/>
</dbReference>
<feature type="domain" description="RNA polymerase sigma-70 region 2" evidence="5">
    <location>
        <begin position="35"/>
        <end position="103"/>
    </location>
</feature>
<dbReference type="InterPro" id="IPR014284">
    <property type="entry name" value="RNA_pol_sigma-70_dom"/>
</dbReference>
<dbReference type="SUPFAM" id="SSF88659">
    <property type="entry name" value="Sigma3 and sigma4 domains of RNA polymerase sigma factors"/>
    <property type="match status" value="1"/>
</dbReference>
<dbReference type="GO" id="GO:0003677">
    <property type="term" value="F:DNA binding"/>
    <property type="evidence" value="ECO:0007669"/>
    <property type="project" value="InterPro"/>
</dbReference>
<dbReference type="InterPro" id="IPR036388">
    <property type="entry name" value="WH-like_DNA-bd_sf"/>
</dbReference>
<evidence type="ECO:0000313" key="7">
    <source>
        <dbReference type="EMBL" id="RZO74969.1"/>
    </source>
</evidence>
<evidence type="ECO:0000256" key="4">
    <source>
        <dbReference type="ARBA" id="ARBA00023163"/>
    </source>
</evidence>
<keyword evidence="3" id="KW-0731">Sigma factor</keyword>
<dbReference type="Pfam" id="PF04542">
    <property type="entry name" value="Sigma70_r2"/>
    <property type="match status" value="1"/>
</dbReference>
<sequence length="189" mass="21490">MRGKMQISNDQEIDEETMLLLAIKESQSQQAYSALFDMMAPKIKAFLMGRGSSRDESENITQDAMLSIWRKASLFDPNKSSARTWIYAVVRNRLIDVQRKATRVSKGKDKYKYQSGEDFYTNGGVEVASANSQLRKLLQELPSEQVTPLVMSYVKGMSHKEISEEIGLPLGTVKSRIRIGFQRLQEMVN</sequence>
<dbReference type="AlphaFoldDB" id="A0A520RXM0"/>
<dbReference type="SUPFAM" id="SSF88946">
    <property type="entry name" value="Sigma2 domain of RNA polymerase sigma factors"/>
    <property type="match status" value="1"/>
</dbReference>